<gene>
    <name evidence="2" type="ORF">CCHR01_19568</name>
</gene>
<name>A0AAD8ZY72_9PEZI</name>
<comment type="caution">
    <text evidence="2">The sequence shown here is derived from an EMBL/GenBank/DDBJ whole genome shotgun (WGS) entry which is preliminary data.</text>
</comment>
<dbReference type="AlphaFoldDB" id="A0AAD8ZY72"/>
<evidence type="ECO:0000313" key="2">
    <source>
        <dbReference type="EMBL" id="KAK1837807.1"/>
    </source>
</evidence>
<dbReference type="EMBL" id="JAQOWY010001002">
    <property type="protein sequence ID" value="KAK1837807.1"/>
    <property type="molecule type" value="Genomic_DNA"/>
</dbReference>
<keyword evidence="3" id="KW-1185">Reference proteome</keyword>
<accession>A0AAD8ZY72</accession>
<dbReference type="Proteomes" id="UP001243330">
    <property type="component" value="Unassembled WGS sequence"/>
</dbReference>
<reference evidence="2" key="1">
    <citation type="submission" date="2023-01" db="EMBL/GenBank/DDBJ databases">
        <title>Colletotrichum chrysophilum M932 genome sequence.</title>
        <authorList>
            <person name="Baroncelli R."/>
        </authorList>
    </citation>
    <scope>NUCLEOTIDE SEQUENCE</scope>
    <source>
        <strain evidence="2">M932</strain>
    </source>
</reference>
<keyword evidence="1" id="KW-0175">Coiled coil</keyword>
<proteinExistence type="predicted"/>
<evidence type="ECO:0000313" key="3">
    <source>
        <dbReference type="Proteomes" id="UP001243330"/>
    </source>
</evidence>
<sequence>MSGRVQKSDSRETRRIQIQRNRKALGALVDHRGYDAMPCSPCFQHNRVCKMDLANSKRCGECVKRGFSNCDGGDVANALNRCFTEQKKIEREEEEAEEALEVLQTQLAAALGRLSRLRRHKRFLKERGADLIRRGMQSVDEWEAEERALEAQESRVMEDLSLWGAQNESDWPSLGTGFVDLGIPPNVGSSGAS</sequence>
<protein>
    <submittedName>
        <fullName evidence="2">Uncharacterized protein</fullName>
    </submittedName>
</protein>
<evidence type="ECO:0000256" key="1">
    <source>
        <dbReference type="SAM" id="Coils"/>
    </source>
</evidence>
<feature type="coiled-coil region" evidence="1">
    <location>
        <begin position="75"/>
        <end position="159"/>
    </location>
</feature>
<organism evidence="2 3">
    <name type="scientific">Colletotrichum chrysophilum</name>
    <dbReference type="NCBI Taxonomy" id="1836956"/>
    <lineage>
        <taxon>Eukaryota</taxon>
        <taxon>Fungi</taxon>
        <taxon>Dikarya</taxon>
        <taxon>Ascomycota</taxon>
        <taxon>Pezizomycotina</taxon>
        <taxon>Sordariomycetes</taxon>
        <taxon>Hypocreomycetidae</taxon>
        <taxon>Glomerellales</taxon>
        <taxon>Glomerellaceae</taxon>
        <taxon>Colletotrichum</taxon>
        <taxon>Colletotrichum gloeosporioides species complex</taxon>
    </lineage>
</organism>